<dbReference type="EMBL" id="JGZB01000010">
    <property type="protein sequence ID" value="KFI67568.1"/>
    <property type="molecule type" value="Genomic_DNA"/>
</dbReference>
<dbReference type="InterPro" id="IPR003607">
    <property type="entry name" value="HD/PDEase_dom"/>
</dbReference>
<evidence type="ECO:0000259" key="1">
    <source>
        <dbReference type="SMART" id="SM00471"/>
    </source>
</evidence>
<comment type="caution">
    <text evidence="2">The sequence shown here is derived from an EMBL/GenBank/DDBJ whole genome shotgun (WGS) entry which is preliminary data.</text>
</comment>
<sequence length="156" mass="18417">MISRTAIDRIVQYYGRDILEHENMEITKSAMQHGTVSTYEHSLKVARLAVHLADKLRLWNHVDLRSLVRIALLHDYFLYDWHHVGDGSHRFHGFRHGFRAARNAHRDFSLDKVERNGIRHHMFPLTPIPPRFLEGILVSLADKISATYETFHIERW</sequence>
<dbReference type="Gene3D" id="1.10.3210.10">
    <property type="entry name" value="Hypothetical protein af1432"/>
    <property type="match status" value="1"/>
</dbReference>
<protein>
    <submittedName>
        <fullName evidence="2">HD domain-containing protein</fullName>
    </submittedName>
</protein>
<proteinExistence type="predicted"/>
<accession>A0A087B968</accession>
<dbReference type="AlphaFoldDB" id="A0A087B968"/>
<dbReference type="RefSeq" id="WP_022859354.1">
    <property type="nucleotide sequence ID" value="NZ_JGZB01000010.1"/>
</dbReference>
<dbReference type="Pfam" id="PF01966">
    <property type="entry name" value="HD"/>
    <property type="match status" value="1"/>
</dbReference>
<keyword evidence="3" id="KW-1185">Reference proteome</keyword>
<gene>
    <name evidence="2" type="ORF">BMAGN_0768</name>
</gene>
<dbReference type="InterPro" id="IPR006674">
    <property type="entry name" value="HD_domain"/>
</dbReference>
<dbReference type="eggNOG" id="COG1418">
    <property type="taxonomic scope" value="Bacteria"/>
</dbReference>
<name>A0A087B968_9BIFI</name>
<reference evidence="2 3" key="1">
    <citation type="submission" date="2014-03" db="EMBL/GenBank/DDBJ databases">
        <title>Genomics of Bifidobacteria.</title>
        <authorList>
            <person name="Ventura M."/>
            <person name="Milani C."/>
            <person name="Lugli G.A."/>
        </authorList>
    </citation>
    <scope>NUCLEOTIDE SEQUENCE [LARGE SCALE GENOMIC DNA]</scope>
    <source>
        <strain evidence="2 3">LMG 11591</strain>
    </source>
</reference>
<evidence type="ECO:0000313" key="3">
    <source>
        <dbReference type="Proteomes" id="UP000029052"/>
    </source>
</evidence>
<dbReference type="STRING" id="1692.BMAGN_0768"/>
<dbReference type="SUPFAM" id="SSF109604">
    <property type="entry name" value="HD-domain/PDEase-like"/>
    <property type="match status" value="1"/>
</dbReference>
<dbReference type="SMART" id="SM00471">
    <property type="entry name" value="HDc"/>
    <property type="match status" value="1"/>
</dbReference>
<feature type="domain" description="HD/PDEase" evidence="1">
    <location>
        <begin position="34"/>
        <end position="156"/>
    </location>
</feature>
<dbReference type="CDD" id="cd00077">
    <property type="entry name" value="HDc"/>
    <property type="match status" value="1"/>
</dbReference>
<evidence type="ECO:0000313" key="2">
    <source>
        <dbReference type="EMBL" id="KFI67568.1"/>
    </source>
</evidence>
<dbReference type="Proteomes" id="UP000029052">
    <property type="component" value="Unassembled WGS sequence"/>
</dbReference>
<organism evidence="2 3">
    <name type="scientific">Bifidobacterium magnum</name>
    <dbReference type="NCBI Taxonomy" id="1692"/>
    <lineage>
        <taxon>Bacteria</taxon>
        <taxon>Bacillati</taxon>
        <taxon>Actinomycetota</taxon>
        <taxon>Actinomycetes</taxon>
        <taxon>Bifidobacteriales</taxon>
        <taxon>Bifidobacteriaceae</taxon>
        <taxon>Bifidobacterium</taxon>
    </lineage>
</organism>